<evidence type="ECO:0000259" key="2">
    <source>
        <dbReference type="Pfam" id="PF10536"/>
    </source>
</evidence>
<dbReference type="EMBL" id="JBFOLK010000011">
    <property type="protein sequence ID" value="KAL2476290.1"/>
    <property type="molecule type" value="Genomic_DNA"/>
</dbReference>
<dbReference type="InterPro" id="IPR044824">
    <property type="entry name" value="MAIN-like"/>
</dbReference>
<dbReference type="PANTHER" id="PTHR46033">
    <property type="entry name" value="PROTEIN MAIN-LIKE 2"/>
    <property type="match status" value="1"/>
</dbReference>
<sequence>MAEGDRLVTVREEEMSSLGSGFSFHRIAYFLRPSVTSVDGPVFAPPLDSANQDSTTSVDDSVPIKAIFSGWRCPRKEWIKWVDRMRSMHLSTWKQAGIDDAITNSTFQIHRSDELILGVAEKWCSGTNTFVFPWGEATITLEDMIFLGSFSVLGNSVLSRAGDVELEVTTKKLREARLYFSRTTARKASPSRWIEKFMECGSEIEHEAFLAYWVSQFVFPYERDTISKAALPIAASLARGIKLALAPAVLADIYRNLSALKGALVATKKCGTGQGQKEVIEVKVTAPFQLVQAWVWERFPTLRPMPNSTGFGEPRLAQWNGIKKVGTKKVLSAVDGAEEEFIWRPYMRAANNCLPHMVYKEEDYWVLIKSGSGDEFEGLVRCLRPSELVSPEVDCIEQYLPHRVAMQFGMDQDLPGQVMRENRSSEIAWSNYTRKIEDGILYIPARLFESDATTRYLKWWHKLEFARSVRRKVDSDGKSRSRGFRIDEGLLKVKSEDDDLPPPGFPPKLPRVEAGISGSKTKETYG</sequence>
<dbReference type="AlphaFoldDB" id="A0ABD1QJA1"/>
<proteinExistence type="predicted"/>
<evidence type="ECO:0000256" key="1">
    <source>
        <dbReference type="SAM" id="MobiDB-lite"/>
    </source>
</evidence>
<dbReference type="Pfam" id="PF10536">
    <property type="entry name" value="PMD"/>
    <property type="match status" value="1"/>
</dbReference>
<keyword evidence="4" id="KW-1185">Reference proteome</keyword>
<accession>A0ABD1QJA1</accession>
<dbReference type="Proteomes" id="UP001604336">
    <property type="component" value="Unassembled WGS sequence"/>
</dbReference>
<reference evidence="4" key="1">
    <citation type="submission" date="2024-07" db="EMBL/GenBank/DDBJ databases">
        <title>Two chromosome-level genome assemblies of Korean endemic species Abeliophyllum distichum and Forsythia ovata (Oleaceae).</title>
        <authorList>
            <person name="Jang H."/>
        </authorList>
    </citation>
    <scope>NUCLEOTIDE SEQUENCE [LARGE SCALE GENOMIC DNA]</scope>
</reference>
<dbReference type="InterPro" id="IPR019557">
    <property type="entry name" value="AminoTfrase-like_pln_mobile"/>
</dbReference>
<organism evidence="3 4">
    <name type="scientific">Abeliophyllum distichum</name>
    <dbReference type="NCBI Taxonomy" id="126358"/>
    <lineage>
        <taxon>Eukaryota</taxon>
        <taxon>Viridiplantae</taxon>
        <taxon>Streptophyta</taxon>
        <taxon>Embryophyta</taxon>
        <taxon>Tracheophyta</taxon>
        <taxon>Spermatophyta</taxon>
        <taxon>Magnoliopsida</taxon>
        <taxon>eudicotyledons</taxon>
        <taxon>Gunneridae</taxon>
        <taxon>Pentapetalae</taxon>
        <taxon>asterids</taxon>
        <taxon>lamiids</taxon>
        <taxon>Lamiales</taxon>
        <taxon>Oleaceae</taxon>
        <taxon>Forsythieae</taxon>
        <taxon>Abeliophyllum</taxon>
    </lineage>
</organism>
<protein>
    <submittedName>
        <fullName evidence="3">Aminotransferase-like</fullName>
    </submittedName>
</protein>
<gene>
    <name evidence="3" type="ORF">Adt_37026</name>
</gene>
<dbReference type="PANTHER" id="PTHR46033:SF67">
    <property type="entry name" value="AMINOTRANSFERASE-LIKE, PLANT MOBILE DOMAIN FAMILY PROTEIN"/>
    <property type="match status" value="1"/>
</dbReference>
<comment type="caution">
    <text evidence="3">The sequence shown here is derived from an EMBL/GenBank/DDBJ whole genome shotgun (WGS) entry which is preliminary data.</text>
</comment>
<feature type="domain" description="Aminotransferase-like plant mobile" evidence="2">
    <location>
        <begin position="97"/>
        <end position="461"/>
    </location>
</feature>
<name>A0ABD1QJA1_9LAMI</name>
<evidence type="ECO:0000313" key="4">
    <source>
        <dbReference type="Proteomes" id="UP001604336"/>
    </source>
</evidence>
<feature type="region of interest" description="Disordered" evidence="1">
    <location>
        <begin position="493"/>
        <end position="526"/>
    </location>
</feature>
<evidence type="ECO:0000313" key="3">
    <source>
        <dbReference type="EMBL" id="KAL2476290.1"/>
    </source>
</evidence>